<sequence length="506" mass="53807">MAIYDQPFAHKGARNAQAAQNAIDQHRYSRLQRPAQPAAQPSQLARPSVASRAGSATARAASATKEVLTRPRNLGYGTVAKAGAKVAANVGGRLLSLPYHAAGAIGYYGGDALKDTAPAEALQRPLTNAMARLSGTDDLQARMLSDDPEVSRAAIAEYREGEANPSLLKRTVDSVTGYFANNDNGAQKQSPAPSDPTSQTNAERYVPRAGDESAVLAHTTTQGQPAGAAVNAGSPQAIEGTNYSYAGQYGDSQVIARPSTPTIPARNRDGSLAADPYAPVTEFTDDRTAFSRPGASQPAQSEEARAQQAREQYIANTTGSDGRRYFGGSATERLRSLQMAEARRGDPAGTVERQLDEEGLTPEQRAAYRADSVGAYQVDAHASSASAKAQMDAFKQQQDATRDRRQASRESAKEARLARESSLNEADQILLPYKESMPEVYSQLMAIAGEAYNPNHGPSMSQIVGSLLSSIKTKDGVPVLGEDGNVIFQEPPIPNDSGEVNWDDIL</sequence>
<feature type="region of interest" description="Disordered" evidence="1">
    <location>
        <begin position="256"/>
        <end position="276"/>
    </location>
</feature>
<feature type="region of interest" description="Disordered" evidence="1">
    <location>
        <begin position="387"/>
        <end position="421"/>
    </location>
</feature>
<feature type="region of interest" description="Disordered" evidence="1">
    <location>
        <begin position="288"/>
        <end position="309"/>
    </location>
</feature>
<gene>
    <name evidence="2" type="ORF">FVW59_04260</name>
</gene>
<evidence type="ECO:0000256" key="1">
    <source>
        <dbReference type="SAM" id="MobiDB-lite"/>
    </source>
</evidence>
<accession>A0A5C9A6D7</accession>
<evidence type="ECO:0000313" key="3">
    <source>
        <dbReference type="Proteomes" id="UP000321933"/>
    </source>
</evidence>
<dbReference type="OrthoDB" id="9817542at2"/>
<name>A0A5C9A6D7_9GAMM</name>
<comment type="caution">
    <text evidence="2">The sequence shown here is derived from an EMBL/GenBank/DDBJ whole genome shotgun (WGS) entry which is preliminary data.</text>
</comment>
<evidence type="ECO:0000313" key="2">
    <source>
        <dbReference type="EMBL" id="TXS95117.1"/>
    </source>
</evidence>
<dbReference type="EMBL" id="VRYZ01000001">
    <property type="protein sequence ID" value="TXS95117.1"/>
    <property type="molecule type" value="Genomic_DNA"/>
</dbReference>
<organism evidence="2 3">
    <name type="scientific">Parahaliea aestuarii</name>
    <dbReference type="NCBI Taxonomy" id="1852021"/>
    <lineage>
        <taxon>Bacteria</taxon>
        <taxon>Pseudomonadati</taxon>
        <taxon>Pseudomonadota</taxon>
        <taxon>Gammaproteobacteria</taxon>
        <taxon>Cellvibrionales</taxon>
        <taxon>Halieaceae</taxon>
        <taxon>Parahaliea</taxon>
    </lineage>
</organism>
<reference evidence="2 3" key="1">
    <citation type="submission" date="2019-08" db="EMBL/GenBank/DDBJ databases">
        <title>Parahaliea maris sp. nov., isolated from the surface seawater.</title>
        <authorList>
            <person name="Liu Y."/>
        </authorList>
    </citation>
    <scope>NUCLEOTIDE SEQUENCE [LARGE SCALE GENOMIC DNA]</scope>
    <source>
        <strain evidence="2 3">S2-26</strain>
    </source>
</reference>
<feature type="compositionally biased region" description="Low complexity" evidence="1">
    <location>
        <begin position="295"/>
        <end position="309"/>
    </location>
</feature>
<feature type="region of interest" description="Disordered" evidence="1">
    <location>
        <begin position="178"/>
        <end position="203"/>
    </location>
</feature>
<feature type="compositionally biased region" description="Basic and acidic residues" evidence="1">
    <location>
        <begin position="400"/>
        <end position="419"/>
    </location>
</feature>
<protein>
    <submittedName>
        <fullName evidence="2">Uncharacterized protein</fullName>
    </submittedName>
</protein>
<feature type="region of interest" description="Disordered" evidence="1">
    <location>
        <begin position="340"/>
        <end position="362"/>
    </location>
</feature>
<dbReference type="AlphaFoldDB" id="A0A5C9A6D7"/>
<dbReference type="Proteomes" id="UP000321933">
    <property type="component" value="Unassembled WGS sequence"/>
</dbReference>
<feature type="compositionally biased region" description="Polar residues" evidence="1">
    <location>
        <begin position="179"/>
        <end position="202"/>
    </location>
</feature>
<keyword evidence="3" id="KW-1185">Reference proteome</keyword>
<dbReference type="RefSeq" id="WP_148062956.1">
    <property type="nucleotide sequence ID" value="NZ_VRYZ01000001.1"/>
</dbReference>
<proteinExistence type="predicted"/>